<dbReference type="Proteomes" id="UP000254266">
    <property type="component" value="Unassembled WGS sequence"/>
</dbReference>
<protein>
    <submittedName>
        <fullName evidence="1">Uncharacterized protein</fullName>
    </submittedName>
</protein>
<organism evidence="1 2">
    <name type="scientific">endosymbiont of Galathealinum brachiosum</name>
    <dbReference type="NCBI Taxonomy" id="2200906"/>
    <lineage>
        <taxon>Bacteria</taxon>
        <taxon>Pseudomonadati</taxon>
        <taxon>Pseudomonadota</taxon>
        <taxon>Gammaproteobacteria</taxon>
        <taxon>sulfur-oxidizing symbionts</taxon>
    </lineage>
</organism>
<evidence type="ECO:0000313" key="1">
    <source>
        <dbReference type="EMBL" id="RDH83029.1"/>
    </source>
</evidence>
<reference evidence="1 2" key="1">
    <citation type="journal article" date="2018" name="ISME J.">
        <title>Endosymbiont genomes yield clues of tubeworm success.</title>
        <authorList>
            <person name="Li Y."/>
            <person name="Liles M.R."/>
            <person name="Halanych K.M."/>
        </authorList>
    </citation>
    <scope>NUCLEOTIDE SEQUENCE [LARGE SCALE GENOMIC DNA]</scope>
    <source>
        <strain evidence="1">A1464</strain>
    </source>
</reference>
<name>A0A370DDQ1_9GAMM</name>
<proteinExistence type="predicted"/>
<dbReference type="AlphaFoldDB" id="A0A370DDQ1"/>
<evidence type="ECO:0000313" key="2">
    <source>
        <dbReference type="Proteomes" id="UP000254266"/>
    </source>
</evidence>
<keyword evidence="2" id="KW-1185">Reference proteome</keyword>
<dbReference type="EMBL" id="QFXC01000011">
    <property type="protein sequence ID" value="RDH83029.1"/>
    <property type="molecule type" value="Genomic_DNA"/>
</dbReference>
<gene>
    <name evidence="1" type="ORF">DIZ80_12265</name>
</gene>
<sequence length="76" mass="8536">MQNLLLYMETLMSNSAKNAECGKYAYAITQTGFKGGMIVDDNGDTVQITENHIKNAIDQVHEAWDANRDTKQSILR</sequence>
<comment type="caution">
    <text evidence="1">The sequence shown here is derived from an EMBL/GenBank/DDBJ whole genome shotgun (WGS) entry which is preliminary data.</text>
</comment>
<accession>A0A370DDQ1</accession>